<proteinExistence type="predicted"/>
<gene>
    <name evidence="2" type="ORF">KP79_PYT08197</name>
</gene>
<dbReference type="OrthoDB" id="445007at2759"/>
<accession>A0A210QF99</accession>
<name>A0A210QF99_MIZYE</name>
<dbReference type="InterPro" id="IPR008775">
    <property type="entry name" value="Phytyl_CoA_dOase-like"/>
</dbReference>
<comment type="caution">
    <text evidence="2">The sequence shown here is derived from an EMBL/GenBank/DDBJ whole genome shotgun (WGS) entry which is preliminary data.</text>
</comment>
<organism evidence="2 3">
    <name type="scientific">Mizuhopecten yessoensis</name>
    <name type="common">Japanese scallop</name>
    <name type="synonym">Patinopecten yessoensis</name>
    <dbReference type="NCBI Taxonomy" id="6573"/>
    <lineage>
        <taxon>Eukaryota</taxon>
        <taxon>Metazoa</taxon>
        <taxon>Spiralia</taxon>
        <taxon>Lophotrochozoa</taxon>
        <taxon>Mollusca</taxon>
        <taxon>Bivalvia</taxon>
        <taxon>Autobranchia</taxon>
        <taxon>Pteriomorphia</taxon>
        <taxon>Pectinida</taxon>
        <taxon>Pectinoidea</taxon>
        <taxon>Pectinidae</taxon>
        <taxon>Mizuhopecten</taxon>
    </lineage>
</organism>
<dbReference type="GO" id="GO:0051213">
    <property type="term" value="F:dioxygenase activity"/>
    <property type="evidence" value="ECO:0007669"/>
    <property type="project" value="UniProtKB-KW"/>
</dbReference>
<dbReference type="PANTHER" id="PTHR20883:SF52">
    <property type="entry name" value="ALPHA-KETOGLUTARATE-DEPENDENT HYPOPHOSPHITE DIOXYGENASE-LIKE GENE A2 [PROVISIONAL]-RELATED"/>
    <property type="match status" value="1"/>
</dbReference>
<reference evidence="2 3" key="1">
    <citation type="journal article" date="2017" name="Nat. Ecol. Evol.">
        <title>Scallop genome provides insights into evolution of bilaterian karyotype and development.</title>
        <authorList>
            <person name="Wang S."/>
            <person name="Zhang J."/>
            <person name="Jiao W."/>
            <person name="Li J."/>
            <person name="Xun X."/>
            <person name="Sun Y."/>
            <person name="Guo X."/>
            <person name="Huan P."/>
            <person name="Dong B."/>
            <person name="Zhang L."/>
            <person name="Hu X."/>
            <person name="Sun X."/>
            <person name="Wang J."/>
            <person name="Zhao C."/>
            <person name="Wang Y."/>
            <person name="Wang D."/>
            <person name="Huang X."/>
            <person name="Wang R."/>
            <person name="Lv J."/>
            <person name="Li Y."/>
            <person name="Zhang Z."/>
            <person name="Liu B."/>
            <person name="Lu W."/>
            <person name="Hui Y."/>
            <person name="Liang J."/>
            <person name="Zhou Z."/>
            <person name="Hou R."/>
            <person name="Li X."/>
            <person name="Liu Y."/>
            <person name="Li H."/>
            <person name="Ning X."/>
            <person name="Lin Y."/>
            <person name="Zhao L."/>
            <person name="Xing Q."/>
            <person name="Dou J."/>
            <person name="Li Y."/>
            <person name="Mao J."/>
            <person name="Guo H."/>
            <person name="Dou H."/>
            <person name="Li T."/>
            <person name="Mu C."/>
            <person name="Jiang W."/>
            <person name="Fu Q."/>
            <person name="Fu X."/>
            <person name="Miao Y."/>
            <person name="Liu J."/>
            <person name="Yu Q."/>
            <person name="Li R."/>
            <person name="Liao H."/>
            <person name="Li X."/>
            <person name="Kong Y."/>
            <person name="Jiang Z."/>
            <person name="Chourrout D."/>
            <person name="Li R."/>
            <person name="Bao Z."/>
        </authorList>
    </citation>
    <scope>NUCLEOTIDE SEQUENCE [LARGE SCALE GENOMIC DNA]</scope>
    <source>
        <strain evidence="2 3">PY_sf001</strain>
    </source>
</reference>
<dbReference type="SUPFAM" id="SSF51197">
    <property type="entry name" value="Clavaminate synthase-like"/>
    <property type="match status" value="1"/>
</dbReference>
<evidence type="ECO:0000256" key="1">
    <source>
        <dbReference type="ARBA" id="ARBA00001962"/>
    </source>
</evidence>
<keyword evidence="2" id="KW-0223">Dioxygenase</keyword>
<keyword evidence="3" id="KW-1185">Reference proteome</keyword>
<keyword evidence="2" id="KW-0560">Oxidoreductase</keyword>
<dbReference type="Gene3D" id="2.60.120.620">
    <property type="entry name" value="q2cbj1_9rhob like domain"/>
    <property type="match status" value="1"/>
</dbReference>
<dbReference type="PANTHER" id="PTHR20883">
    <property type="entry name" value="PHYTANOYL-COA DIOXYGENASE DOMAIN CONTAINING 1"/>
    <property type="match status" value="1"/>
</dbReference>
<evidence type="ECO:0000313" key="2">
    <source>
        <dbReference type="EMBL" id="OWF47415.1"/>
    </source>
</evidence>
<dbReference type="Pfam" id="PF05721">
    <property type="entry name" value="PhyH"/>
    <property type="match status" value="1"/>
</dbReference>
<dbReference type="Proteomes" id="UP000242188">
    <property type="component" value="Unassembled WGS sequence"/>
</dbReference>
<sequence>MANVADFYNKNGYFPEITVLSADEVADLQTKFGELEENTGKEDAQYSLHNVHLKHPWVMDIVSHPKLLHPVRQILGQNIVLLDSRFICKYPETELSKPNGSPYVAWHQDIRYWGVEGEVVTAWLAVDDADSENGCMCVIPGTHTLGILEHKNAEEEGNLLSSNQSIPTHLLDVTKSTPCPVNAGQMSLHSGLLVHGSDPNRPTRRRCGYVVRYVSTDAKPIQDPNRPRSFPATVVVSGVDERKHFEDHSPPWFSIQAVPT</sequence>
<comment type="cofactor">
    <cofactor evidence="1">
        <name>Fe cation</name>
        <dbReference type="ChEBI" id="CHEBI:24875"/>
    </cofactor>
</comment>
<dbReference type="AlphaFoldDB" id="A0A210QF99"/>
<dbReference type="EMBL" id="NEDP02003918">
    <property type="protein sequence ID" value="OWF47415.1"/>
    <property type="molecule type" value="Genomic_DNA"/>
</dbReference>
<evidence type="ECO:0000313" key="3">
    <source>
        <dbReference type="Proteomes" id="UP000242188"/>
    </source>
</evidence>
<protein>
    <submittedName>
        <fullName evidence="2">Alpha-ketoglutarate-dependent hypophosphite dioxygenase</fullName>
    </submittedName>
</protein>